<dbReference type="AlphaFoldDB" id="A0AAP2VJY9"/>
<evidence type="ECO:0000313" key="1">
    <source>
        <dbReference type="EMBL" id="MCB6517620.1"/>
    </source>
</evidence>
<name>A0AAP2VJY9_PARDI</name>
<dbReference type="EMBL" id="JAJCNI010000007">
    <property type="protein sequence ID" value="MCB6517620.1"/>
    <property type="molecule type" value="Genomic_DNA"/>
</dbReference>
<gene>
    <name evidence="1" type="ORF">LI194_07400</name>
</gene>
<reference evidence="1" key="1">
    <citation type="submission" date="2021-10" db="EMBL/GenBank/DDBJ databases">
        <title>Collection of gut derived symbiotic bacterial strains cultured from healthy donors.</title>
        <authorList>
            <person name="Lin H."/>
            <person name="Littmann E."/>
            <person name="Kohout C."/>
            <person name="Pamer E.G."/>
        </authorList>
    </citation>
    <scope>NUCLEOTIDE SEQUENCE</scope>
    <source>
        <strain evidence="1">DFI.2.94</strain>
    </source>
</reference>
<evidence type="ECO:0000313" key="2">
    <source>
        <dbReference type="Proteomes" id="UP001198806"/>
    </source>
</evidence>
<dbReference type="Pfam" id="PF14114">
    <property type="entry name" value="DUF4286"/>
    <property type="match status" value="1"/>
</dbReference>
<comment type="caution">
    <text evidence="1">The sequence shown here is derived from an EMBL/GenBank/DDBJ whole genome shotgun (WGS) entry which is preliminary data.</text>
</comment>
<dbReference type="InterPro" id="IPR025563">
    <property type="entry name" value="DUF4286"/>
</dbReference>
<organism evidence="1 2">
    <name type="scientific">Parabacteroides distasonis</name>
    <dbReference type="NCBI Taxonomy" id="823"/>
    <lineage>
        <taxon>Bacteria</taxon>
        <taxon>Pseudomonadati</taxon>
        <taxon>Bacteroidota</taxon>
        <taxon>Bacteroidia</taxon>
        <taxon>Bacteroidales</taxon>
        <taxon>Tannerellaceae</taxon>
        <taxon>Parabacteroides</taxon>
    </lineage>
</organism>
<proteinExistence type="predicted"/>
<protein>
    <submittedName>
        <fullName evidence="1">DUF4286 family protein</fullName>
    </submittedName>
</protein>
<sequence>MYKKFQEKGKKMIVYNTTFHIHKDIVDECLEYLKNSYIPKASESGILYSPYLRRILDSRNEEGESFSVQFHTRDIDSLNEWVRKEGGALQQDLIGRYKEKIAGFSTLLEDIELPK</sequence>
<dbReference type="Proteomes" id="UP001198806">
    <property type="component" value="Unassembled WGS sequence"/>
</dbReference>
<accession>A0AAP2VJY9</accession>